<reference evidence="1 2" key="1">
    <citation type="submission" date="2015-08" db="EMBL/GenBank/DDBJ databases">
        <title>Whole genome sequence of Flavobacterium akiainvivens IK-1T, from decaying Wikstroemia oahuensis, an endemic Hawaiian shrub.</title>
        <authorList>
            <person name="Wan X."/>
            <person name="Hou S."/>
            <person name="Saito J."/>
            <person name="Donachie S."/>
        </authorList>
    </citation>
    <scope>NUCLEOTIDE SEQUENCE [LARGE SCALE GENOMIC DNA]</scope>
    <source>
        <strain evidence="1 2">IK-1</strain>
    </source>
</reference>
<organism evidence="1 2">
    <name type="scientific">Flavobacterium akiainvivens</name>
    <dbReference type="NCBI Taxonomy" id="1202724"/>
    <lineage>
        <taxon>Bacteria</taxon>
        <taxon>Pseudomonadati</taxon>
        <taxon>Bacteroidota</taxon>
        <taxon>Flavobacteriia</taxon>
        <taxon>Flavobacteriales</taxon>
        <taxon>Flavobacteriaceae</taxon>
        <taxon>Flavobacterium</taxon>
    </lineage>
</organism>
<keyword evidence="2" id="KW-1185">Reference proteome</keyword>
<evidence type="ECO:0000313" key="2">
    <source>
        <dbReference type="Proteomes" id="UP000037755"/>
    </source>
</evidence>
<dbReference type="RefSeq" id="WP_054408623.1">
    <property type="nucleotide sequence ID" value="NZ_FOYA01000009.1"/>
</dbReference>
<protein>
    <submittedName>
        <fullName evidence="1">Uncharacterized protein</fullName>
    </submittedName>
</protein>
<dbReference type="EMBL" id="LIYD01000005">
    <property type="protein sequence ID" value="KOS06992.1"/>
    <property type="molecule type" value="Genomic_DNA"/>
</dbReference>
<dbReference type="Proteomes" id="UP000037755">
    <property type="component" value="Unassembled WGS sequence"/>
</dbReference>
<dbReference type="STRING" id="1202724.AM493_13845"/>
<proteinExistence type="predicted"/>
<sequence length="439" mass="48443">MTIINTVSDSRFSLNGVQYLKNYISAVRGNRVEIFNCYERADVLLPLTHYAEVTLNGIMYTSAPLLQAALLDVIYSRHTLGLQGLQDQDNIDIKKTFRYTPGESTASILAKINNLPAYTVNEKQSVWFIGSQSARLSPILGGTPIGGGTIPLTPSTSITPVNLNPAIVKYKMMVKGKGTYGQGGIQLTSAHIELMYTNQATNQEMEDDPETDFITFTLAANQTIVQWLNTRSPAIAVQPQDEGYTIFKGYNAQAEALSYLWVGEGGTYGTGQGQAATADFQALQGTTPAPFMPTFHQTLQQNPLTTHSPQFYDENANMLMALGAGIIKIRYPNAQTLYIQGQAPQDDFSVTIPTLYQDDHFLLRSEVKNRWVMIRVLSDTNTLYVPELIGAQEVVQIGGHNMVYNDLDSLDGFGFNPQTGVISGFDFYAGFKYNINFLL</sequence>
<comment type="caution">
    <text evidence="1">The sequence shown here is derived from an EMBL/GenBank/DDBJ whole genome shotgun (WGS) entry which is preliminary data.</text>
</comment>
<name>A0A0M9VIU0_9FLAO</name>
<gene>
    <name evidence="1" type="ORF">AM493_13845</name>
</gene>
<evidence type="ECO:0000313" key="1">
    <source>
        <dbReference type="EMBL" id="KOS06992.1"/>
    </source>
</evidence>
<dbReference type="AlphaFoldDB" id="A0A0M9VIU0"/>
<dbReference type="OrthoDB" id="1377500at2"/>
<dbReference type="PATRIC" id="fig|1202724.3.peg.2870"/>
<accession>A0A0M9VIU0</accession>